<sequence length="121" mass="12824">MRLPPDITNGAGTEQDVQAFSGGQSLGYVDTAAWTSGQSMNMATNSQLSLYFPINTQVSLANSNGAFFQSAIWTIPSSLPGNLGVTFHNSDGTTTVDPPVMTDYLFAEFSILPTSTLPPDN</sequence>
<dbReference type="AlphaFoldDB" id="A0A4V1M524"/>
<accession>A0A4V1M524</accession>
<dbReference type="InParanoid" id="A0A4V1M524"/>
<dbReference type="Proteomes" id="UP000289152">
    <property type="component" value="Unassembled WGS sequence"/>
</dbReference>
<dbReference type="VEuPathDB" id="FungiDB:TREMEDRAFT_63485"/>
<comment type="caution">
    <text evidence="1">The sequence shown here is derived from an EMBL/GenBank/DDBJ whole genome shotgun (WGS) entry which is preliminary data.</text>
</comment>
<gene>
    <name evidence="1" type="ORF">M231_00367</name>
</gene>
<evidence type="ECO:0000313" key="2">
    <source>
        <dbReference type="Proteomes" id="UP000289152"/>
    </source>
</evidence>
<name>A0A4V1M524_TREME</name>
<evidence type="ECO:0000313" key="1">
    <source>
        <dbReference type="EMBL" id="RXK42377.1"/>
    </source>
</evidence>
<keyword evidence="2" id="KW-1185">Reference proteome</keyword>
<protein>
    <submittedName>
        <fullName evidence="1">Uncharacterized protein</fullName>
    </submittedName>
</protein>
<reference evidence="1 2" key="1">
    <citation type="submission" date="2016-06" db="EMBL/GenBank/DDBJ databases">
        <title>Evolution of pathogenesis and genome organization in the Tremellales.</title>
        <authorList>
            <person name="Cuomo C."/>
            <person name="Litvintseva A."/>
            <person name="Heitman J."/>
            <person name="Chen Y."/>
            <person name="Sun S."/>
            <person name="Springer D."/>
            <person name="Dromer F."/>
            <person name="Young S."/>
            <person name="Zeng Q."/>
            <person name="Chapman S."/>
            <person name="Gujja S."/>
            <person name="Saif S."/>
            <person name="Birren B."/>
        </authorList>
    </citation>
    <scope>NUCLEOTIDE SEQUENCE [LARGE SCALE GENOMIC DNA]</scope>
    <source>
        <strain evidence="1 2">ATCC 28783</strain>
    </source>
</reference>
<proteinExistence type="predicted"/>
<organism evidence="1 2">
    <name type="scientific">Tremella mesenterica</name>
    <name type="common">Jelly fungus</name>
    <dbReference type="NCBI Taxonomy" id="5217"/>
    <lineage>
        <taxon>Eukaryota</taxon>
        <taxon>Fungi</taxon>
        <taxon>Dikarya</taxon>
        <taxon>Basidiomycota</taxon>
        <taxon>Agaricomycotina</taxon>
        <taxon>Tremellomycetes</taxon>
        <taxon>Tremellales</taxon>
        <taxon>Tremellaceae</taxon>
        <taxon>Tremella</taxon>
    </lineage>
</organism>
<dbReference type="EMBL" id="SDIL01000002">
    <property type="protein sequence ID" value="RXK42377.1"/>
    <property type="molecule type" value="Genomic_DNA"/>
</dbReference>